<sequence>MPKAWAVCVENLLSRIKATKRTFEETGEAPDEDAIKIHVTPQKSCSPTTKGPRIKPRKKRAKTCHTTRPAEILETKDEETPNAPST</sequence>
<organism evidence="2 3">
    <name type="scientific">Puccinia sorghi</name>
    <dbReference type="NCBI Taxonomy" id="27349"/>
    <lineage>
        <taxon>Eukaryota</taxon>
        <taxon>Fungi</taxon>
        <taxon>Dikarya</taxon>
        <taxon>Basidiomycota</taxon>
        <taxon>Pucciniomycotina</taxon>
        <taxon>Pucciniomycetes</taxon>
        <taxon>Pucciniales</taxon>
        <taxon>Pucciniaceae</taxon>
        <taxon>Puccinia</taxon>
    </lineage>
</organism>
<name>A0A0L6V7M1_9BASI</name>
<reference evidence="2 3" key="1">
    <citation type="submission" date="2015-08" db="EMBL/GenBank/DDBJ databases">
        <title>Next Generation Sequencing and Analysis of the Genome of Puccinia sorghi L Schw, the Causal Agent of Maize Common Rust.</title>
        <authorList>
            <person name="Rochi L."/>
            <person name="Burguener G."/>
            <person name="Darino M."/>
            <person name="Turjanski A."/>
            <person name="Kreff E."/>
            <person name="Dieguez M.J."/>
            <person name="Sacco F."/>
        </authorList>
    </citation>
    <scope>NUCLEOTIDE SEQUENCE [LARGE SCALE GENOMIC DNA]</scope>
    <source>
        <strain evidence="2 3">RO10H11247</strain>
    </source>
</reference>
<evidence type="ECO:0000256" key="1">
    <source>
        <dbReference type="SAM" id="MobiDB-lite"/>
    </source>
</evidence>
<proteinExistence type="predicted"/>
<evidence type="ECO:0000313" key="2">
    <source>
        <dbReference type="EMBL" id="KNZ56796.1"/>
    </source>
</evidence>
<dbReference type="Proteomes" id="UP000037035">
    <property type="component" value="Unassembled WGS sequence"/>
</dbReference>
<evidence type="ECO:0000313" key="3">
    <source>
        <dbReference type="Proteomes" id="UP000037035"/>
    </source>
</evidence>
<feature type="region of interest" description="Disordered" evidence="1">
    <location>
        <begin position="23"/>
        <end position="86"/>
    </location>
</feature>
<comment type="caution">
    <text evidence="2">The sequence shown here is derived from an EMBL/GenBank/DDBJ whole genome shotgun (WGS) entry which is preliminary data.</text>
</comment>
<dbReference type="VEuPathDB" id="FungiDB:VP01_2316g5"/>
<keyword evidence="3" id="KW-1185">Reference proteome</keyword>
<dbReference type="AlphaFoldDB" id="A0A0L6V7M1"/>
<protein>
    <submittedName>
        <fullName evidence="2">Uncharacterized protein</fullName>
    </submittedName>
</protein>
<dbReference type="EMBL" id="LAVV01007188">
    <property type="protein sequence ID" value="KNZ56796.1"/>
    <property type="molecule type" value="Genomic_DNA"/>
</dbReference>
<feature type="compositionally biased region" description="Basic residues" evidence="1">
    <location>
        <begin position="52"/>
        <end position="65"/>
    </location>
</feature>
<gene>
    <name evidence="2" type="ORF">VP01_2316g5</name>
</gene>
<accession>A0A0L6V7M1</accession>